<dbReference type="Proteomes" id="UP000321083">
    <property type="component" value="Unassembled WGS sequence"/>
</dbReference>
<keyword evidence="2" id="KW-1185">Reference proteome</keyword>
<sequence>MARTCRRSIAVGAVCCVEIGRFGEVNENPEGIGLQRFTAVEYVEMLRKSNTKWGGLAGVWMD</sequence>
<organism evidence="1 2">
    <name type="scientific">Planctomyces bekefii</name>
    <dbReference type="NCBI Taxonomy" id="1653850"/>
    <lineage>
        <taxon>Bacteria</taxon>
        <taxon>Pseudomonadati</taxon>
        <taxon>Planctomycetota</taxon>
        <taxon>Planctomycetia</taxon>
        <taxon>Planctomycetales</taxon>
        <taxon>Planctomycetaceae</taxon>
        <taxon>Planctomyces</taxon>
    </lineage>
</organism>
<accession>A0A5C6M2U1</accession>
<reference evidence="1 2" key="2">
    <citation type="submission" date="2019-08" db="EMBL/GenBank/DDBJ databases">
        <authorList>
            <person name="Henke P."/>
        </authorList>
    </citation>
    <scope>NUCLEOTIDE SEQUENCE [LARGE SCALE GENOMIC DNA]</scope>
    <source>
        <strain evidence="1">Phe10_nw2017</strain>
    </source>
</reference>
<dbReference type="EMBL" id="SRHE01000683">
    <property type="protein sequence ID" value="TWW08409.1"/>
    <property type="molecule type" value="Genomic_DNA"/>
</dbReference>
<proteinExistence type="predicted"/>
<evidence type="ECO:0000313" key="1">
    <source>
        <dbReference type="EMBL" id="TWW08409.1"/>
    </source>
</evidence>
<dbReference type="AlphaFoldDB" id="A0A5C6M2U1"/>
<protein>
    <submittedName>
        <fullName evidence="1">Uncharacterized protein</fullName>
    </submittedName>
</protein>
<reference evidence="1 2" key="1">
    <citation type="submission" date="2019-08" db="EMBL/GenBank/DDBJ databases">
        <title>100 year-old enigma solved: identification of Planctomyces bekefii, the type genus and species of the phylum Planctomycetes.</title>
        <authorList>
            <person name="Svetlana D.N."/>
            <person name="Overmann J."/>
        </authorList>
    </citation>
    <scope>NUCLEOTIDE SEQUENCE [LARGE SCALE GENOMIC DNA]</scope>
    <source>
        <strain evidence="1">Phe10_nw2017</strain>
    </source>
</reference>
<evidence type="ECO:0000313" key="2">
    <source>
        <dbReference type="Proteomes" id="UP000321083"/>
    </source>
</evidence>
<comment type="caution">
    <text evidence="1">The sequence shown here is derived from an EMBL/GenBank/DDBJ whole genome shotgun (WGS) entry which is preliminary data.</text>
</comment>
<name>A0A5C6M2U1_9PLAN</name>
<gene>
    <name evidence="1" type="ORF">E3A20_24630</name>
</gene>